<dbReference type="PANTHER" id="PTHR38033">
    <property type="entry name" value="MEMBRANE PROTEIN-RELATED"/>
    <property type="match status" value="1"/>
</dbReference>
<feature type="transmembrane region" description="Helical" evidence="1">
    <location>
        <begin position="192"/>
        <end position="212"/>
    </location>
</feature>
<dbReference type="InterPro" id="IPR038522">
    <property type="entry name" value="T4/T6SS_DotU_sf"/>
</dbReference>
<dbReference type="Pfam" id="PF09850">
    <property type="entry name" value="DotU"/>
    <property type="match status" value="1"/>
</dbReference>
<keyword evidence="1" id="KW-0472">Membrane</keyword>
<name>A0A747SQ45_SALER</name>
<dbReference type="AlphaFoldDB" id="A0A747SQ45"/>
<gene>
    <name evidence="4" type="ORF">G8O00_000938</name>
</gene>
<evidence type="ECO:0000259" key="3">
    <source>
        <dbReference type="Pfam" id="PF09850"/>
    </source>
</evidence>
<reference evidence="4" key="1">
    <citation type="journal article" date="2018" name="Genome Biol.">
        <title>SKESA: strategic k-mer extension for scrupulous assemblies.</title>
        <authorList>
            <person name="Souvorov A."/>
            <person name="Agarwala R."/>
            <person name="Lipman D.J."/>
        </authorList>
    </citation>
    <scope>NUCLEOTIDE SEQUENCE</scope>
    <source>
        <strain evidence="4">MA.CK_98/00011163</strain>
    </source>
</reference>
<feature type="domain" description="Type IV / VI secretion system DotU" evidence="3">
    <location>
        <begin position="5"/>
        <end position="138"/>
    </location>
</feature>
<evidence type="ECO:0000256" key="2">
    <source>
        <dbReference type="SAM" id="SignalP"/>
    </source>
</evidence>
<protein>
    <submittedName>
        <fullName evidence="4">DotU family type IV/VI secretion system protein</fullName>
    </submittedName>
</protein>
<organism evidence="4">
    <name type="scientific">Salmonella enterica</name>
    <name type="common">Salmonella choleraesuis</name>
    <dbReference type="NCBI Taxonomy" id="28901"/>
    <lineage>
        <taxon>Bacteria</taxon>
        <taxon>Pseudomonadati</taxon>
        <taxon>Pseudomonadota</taxon>
        <taxon>Gammaproteobacteria</taxon>
        <taxon>Enterobacterales</taxon>
        <taxon>Enterobacteriaceae</taxon>
        <taxon>Salmonella</taxon>
    </lineage>
</organism>
<dbReference type="PANTHER" id="PTHR38033:SF1">
    <property type="entry name" value="DOTU FAMILY TYPE IV_VI SECRETION SYSTEM PROTEIN"/>
    <property type="match status" value="1"/>
</dbReference>
<feature type="chain" id="PRO_5028243275" evidence="2">
    <location>
        <begin position="24"/>
        <end position="213"/>
    </location>
</feature>
<proteinExistence type="predicted"/>
<reference evidence="4" key="2">
    <citation type="submission" date="2020-02" db="EMBL/GenBank/DDBJ databases">
        <authorList>
            <consortium name="NCBI Pathogen Detection Project"/>
        </authorList>
    </citation>
    <scope>NUCLEOTIDE SEQUENCE</scope>
    <source>
        <strain evidence="4">MA.CK_98/00011163</strain>
    </source>
</reference>
<evidence type="ECO:0000256" key="1">
    <source>
        <dbReference type="SAM" id="Phobius"/>
    </source>
</evidence>
<sequence>MMNTLIDAYLPVFLAGFSLPALAQTAGADYALFRELCLSPLAQAARAVETAGYAPAICDAAFFAVVVWFDERVLCSSLPVAEEWRRHLLQTQFFQTTTGGELFFEKLALLEKEDETTDNQALCALCAFCLLLGFQGGGGKYTTRRVPESFSSKKEITRFFSPGQVSFMTRSPGEGAPDGIFKKKRIFWRNGNVITGLILLFIGMFYFCYSGLY</sequence>
<dbReference type="Gene3D" id="1.25.40.590">
    <property type="entry name" value="Type IV / VI secretion system, DotU"/>
    <property type="match status" value="1"/>
</dbReference>
<dbReference type="InterPro" id="IPR017732">
    <property type="entry name" value="T4/T6SS_DotU"/>
</dbReference>
<feature type="transmembrane region" description="Helical" evidence="1">
    <location>
        <begin position="51"/>
        <end position="69"/>
    </location>
</feature>
<comment type="caution">
    <text evidence="4">The sequence shown here is derived from an EMBL/GenBank/DDBJ whole genome shotgun (WGS) entry which is preliminary data.</text>
</comment>
<keyword evidence="1" id="KW-0812">Transmembrane</keyword>
<keyword evidence="1" id="KW-1133">Transmembrane helix</keyword>
<feature type="signal peptide" evidence="2">
    <location>
        <begin position="1"/>
        <end position="23"/>
    </location>
</feature>
<accession>A0A747SQ45</accession>
<evidence type="ECO:0000313" key="4">
    <source>
        <dbReference type="EMBL" id="HAF4697582.1"/>
    </source>
</evidence>
<dbReference type="EMBL" id="DAAVHS010000002">
    <property type="protein sequence ID" value="HAF4697582.1"/>
    <property type="molecule type" value="Genomic_DNA"/>
</dbReference>
<keyword evidence="2" id="KW-0732">Signal</keyword>